<sequence>MSEAKMDDPQAPMKMIQLAGKTAPNLRVAILAHEIDRTEARKLVQLFRKNKILCWTEDELLPGQDWRLETERAYREADFILVLISKKSVHLESVYQKHIKTALEAGSEKPESGIKTIPVRLDECNIPFVLREIYSVNWWEKNASLRLILAWAKEWQRRYDANDWPKIKYVVRWK</sequence>
<reference evidence="2 3" key="1">
    <citation type="journal article" date="2016" name="Environ. Microbiol.">
        <title>Genomic resolution of a cold subsurface aquifer community provides metabolic insights for novel microbes adapted to high CO concentrations.</title>
        <authorList>
            <person name="Probst A.J."/>
            <person name="Castelle C.J."/>
            <person name="Singh A."/>
            <person name="Brown C.T."/>
            <person name="Anantharaman K."/>
            <person name="Sharon I."/>
            <person name="Hug L.A."/>
            <person name="Burstein D."/>
            <person name="Emerson J.B."/>
            <person name="Thomas B.C."/>
            <person name="Banfield J.F."/>
        </authorList>
    </citation>
    <scope>NUCLEOTIDE SEQUENCE [LARGE SCALE GENOMIC DNA]</scope>
    <source>
        <strain evidence="2">CG1_02_44_10</strain>
    </source>
</reference>
<dbReference type="Gene3D" id="3.40.50.10140">
    <property type="entry name" value="Toll/interleukin-1 receptor homology (TIR) domain"/>
    <property type="match status" value="1"/>
</dbReference>
<dbReference type="EMBL" id="MNUK01000008">
    <property type="protein sequence ID" value="OIN92585.1"/>
    <property type="molecule type" value="Genomic_DNA"/>
</dbReference>
<dbReference type="SUPFAM" id="SSF52200">
    <property type="entry name" value="Toll/Interleukin receptor TIR domain"/>
    <property type="match status" value="1"/>
</dbReference>
<dbReference type="Proteomes" id="UP000182345">
    <property type="component" value="Unassembled WGS sequence"/>
</dbReference>
<dbReference type="InterPro" id="IPR000157">
    <property type="entry name" value="TIR_dom"/>
</dbReference>
<protein>
    <recommendedName>
        <fullName evidence="1">TIR domain-containing protein</fullName>
    </recommendedName>
</protein>
<dbReference type="InterPro" id="IPR035897">
    <property type="entry name" value="Toll_tir_struct_dom_sf"/>
</dbReference>
<evidence type="ECO:0000313" key="3">
    <source>
        <dbReference type="Proteomes" id="UP000182345"/>
    </source>
</evidence>
<dbReference type="GO" id="GO:0007165">
    <property type="term" value="P:signal transduction"/>
    <property type="evidence" value="ECO:0007669"/>
    <property type="project" value="InterPro"/>
</dbReference>
<evidence type="ECO:0000313" key="2">
    <source>
        <dbReference type="EMBL" id="OIN92585.1"/>
    </source>
</evidence>
<proteinExistence type="predicted"/>
<feature type="domain" description="TIR" evidence="1">
    <location>
        <begin position="34"/>
        <end position="144"/>
    </location>
</feature>
<dbReference type="Pfam" id="PF13676">
    <property type="entry name" value="TIR_2"/>
    <property type="match status" value="1"/>
</dbReference>
<gene>
    <name evidence="2" type="ORF">AUJ42_00295</name>
</gene>
<organism evidence="2 3">
    <name type="scientific">Candidatus Collierbacteria bacterium CG1_02_44_10</name>
    <dbReference type="NCBI Taxonomy" id="1805087"/>
    <lineage>
        <taxon>Bacteria</taxon>
        <taxon>Candidatus Collieribacteriota</taxon>
    </lineage>
</organism>
<evidence type="ECO:0000259" key="1">
    <source>
        <dbReference type="Pfam" id="PF13676"/>
    </source>
</evidence>
<dbReference type="AlphaFoldDB" id="A0A1J4RZF0"/>
<comment type="caution">
    <text evidence="2">The sequence shown here is derived from an EMBL/GenBank/DDBJ whole genome shotgun (WGS) entry which is preliminary data.</text>
</comment>
<name>A0A1J4RZF0_9BACT</name>
<accession>A0A1J4RZF0</accession>